<organism evidence="10 11">
    <name type="scientific">Stenotrophobium rhamnosiphilum</name>
    <dbReference type="NCBI Taxonomy" id="2029166"/>
    <lineage>
        <taxon>Bacteria</taxon>
        <taxon>Pseudomonadati</taxon>
        <taxon>Pseudomonadota</taxon>
        <taxon>Gammaproteobacteria</taxon>
        <taxon>Nevskiales</taxon>
        <taxon>Nevskiaceae</taxon>
        <taxon>Stenotrophobium</taxon>
    </lineage>
</organism>
<feature type="transmembrane region" description="Helical" evidence="8">
    <location>
        <begin position="311"/>
        <end position="329"/>
    </location>
</feature>
<dbReference type="InterPro" id="IPR004638">
    <property type="entry name" value="EmrB-like"/>
</dbReference>
<dbReference type="PROSITE" id="PS50850">
    <property type="entry name" value="MFS"/>
    <property type="match status" value="1"/>
</dbReference>
<dbReference type="EMBL" id="QANS01000006">
    <property type="protein sequence ID" value="PTU30228.1"/>
    <property type="molecule type" value="Genomic_DNA"/>
</dbReference>
<dbReference type="Gene3D" id="1.20.1720.10">
    <property type="entry name" value="Multidrug resistance protein D"/>
    <property type="match status" value="1"/>
</dbReference>
<protein>
    <submittedName>
        <fullName evidence="10">MFS transporter</fullName>
    </submittedName>
</protein>
<feature type="transmembrane region" description="Helical" evidence="8">
    <location>
        <begin position="111"/>
        <end position="133"/>
    </location>
</feature>
<keyword evidence="6 8" id="KW-1133">Transmembrane helix</keyword>
<dbReference type="InterPro" id="IPR036259">
    <property type="entry name" value="MFS_trans_sf"/>
</dbReference>
<dbReference type="Gene3D" id="1.20.1250.20">
    <property type="entry name" value="MFS general substrate transporter like domains"/>
    <property type="match status" value="1"/>
</dbReference>
<feature type="domain" description="Major facilitator superfamily (MFS) profile" evidence="9">
    <location>
        <begin position="20"/>
        <end position="507"/>
    </location>
</feature>
<comment type="similarity">
    <text evidence="2">Belongs to the major facilitator superfamily. EmrB family.</text>
</comment>
<comment type="subcellular location">
    <subcellularLocation>
        <location evidence="1">Cell membrane</location>
        <topology evidence="1">Multi-pass membrane protein</topology>
    </subcellularLocation>
</comment>
<dbReference type="InterPro" id="IPR020846">
    <property type="entry name" value="MFS_dom"/>
</dbReference>
<evidence type="ECO:0000313" key="10">
    <source>
        <dbReference type="EMBL" id="PTU30228.1"/>
    </source>
</evidence>
<dbReference type="OrthoDB" id="9812221at2"/>
<gene>
    <name evidence="10" type="primary">emrB</name>
    <name evidence="10" type="ORF">CJD38_14855</name>
</gene>
<dbReference type="CDD" id="cd17503">
    <property type="entry name" value="MFS_LmrB_MDR_like"/>
    <property type="match status" value="1"/>
</dbReference>
<dbReference type="GO" id="GO:0022857">
    <property type="term" value="F:transmembrane transporter activity"/>
    <property type="evidence" value="ECO:0007669"/>
    <property type="project" value="InterPro"/>
</dbReference>
<name>A0A2T5MCB8_9GAMM</name>
<evidence type="ECO:0000256" key="7">
    <source>
        <dbReference type="ARBA" id="ARBA00023136"/>
    </source>
</evidence>
<feature type="transmembrane region" description="Helical" evidence="8">
    <location>
        <begin position="484"/>
        <end position="502"/>
    </location>
</feature>
<sequence length="515" mass="56133">MSTAAQTAPVPLKGAPLVLLTVGIALSVFMEVLDTTIVNVSVPNIAGSLGVSPTEGTWAISSYSLAAAVMQPLTGWIAKRYGEVRTFTVSVLMFVIFSMLCGLATSMHMLVFFRLMQGLVSGPMVPLSQSLIMSNYPPEKRGMGLAIWGVTVIVAPVFGPIMGGWLTDNFSWPWIFYINVPIGIFAAVVTWSFMRKRESTIVKMPIDAVGLCLLFLGVGSLQFMLDNGNDLDWFSSPVIVALGVTAVIALTFLIAWELTEKHPVVDLSLFKHRNFRFGLIGMGLGIFGFFGISVIFPLWLQTTIGYTSSNAGLATAVVGILPVILAPIVGKNINRVDLRYALTFSFSIFAISSFWAATRTDQASFVQYAMPRFFQGVGIAFFFVPISQVIMSDLRPHEIAAASGLSGFVRTIGGSISTAVSTWMWEDRGRYHHTVLAEHVNTQSAGWEQYQSHLQSMGITAGNMMSYVESVTMKQAMTMAANDMFRFYGVLFIVIIPILWLTKPPFGSKGAEGAH</sequence>
<evidence type="ECO:0000256" key="4">
    <source>
        <dbReference type="ARBA" id="ARBA00022475"/>
    </source>
</evidence>
<feature type="transmembrane region" description="Helical" evidence="8">
    <location>
        <begin position="277"/>
        <end position="299"/>
    </location>
</feature>
<feature type="transmembrane region" description="Helical" evidence="8">
    <location>
        <begin position="172"/>
        <end position="194"/>
    </location>
</feature>
<keyword evidence="5 8" id="KW-0812">Transmembrane</keyword>
<feature type="transmembrane region" description="Helical" evidence="8">
    <location>
        <begin position="12"/>
        <end position="30"/>
    </location>
</feature>
<feature type="transmembrane region" description="Helical" evidence="8">
    <location>
        <begin position="373"/>
        <end position="391"/>
    </location>
</feature>
<dbReference type="Proteomes" id="UP000244248">
    <property type="component" value="Unassembled WGS sequence"/>
</dbReference>
<evidence type="ECO:0000259" key="9">
    <source>
        <dbReference type="PROSITE" id="PS50850"/>
    </source>
</evidence>
<keyword evidence="3" id="KW-0813">Transport</keyword>
<feature type="transmembrane region" description="Helical" evidence="8">
    <location>
        <begin position="145"/>
        <end position="166"/>
    </location>
</feature>
<feature type="transmembrane region" description="Helical" evidence="8">
    <location>
        <begin position="206"/>
        <end position="225"/>
    </location>
</feature>
<evidence type="ECO:0000256" key="1">
    <source>
        <dbReference type="ARBA" id="ARBA00004651"/>
    </source>
</evidence>
<reference evidence="10 11" key="1">
    <citation type="submission" date="2018-04" db="EMBL/GenBank/DDBJ databases">
        <title>Novel species isolated from glacier.</title>
        <authorList>
            <person name="Liu Q."/>
            <person name="Xin Y.-H."/>
        </authorList>
    </citation>
    <scope>NUCLEOTIDE SEQUENCE [LARGE SCALE GENOMIC DNA]</scope>
    <source>
        <strain evidence="10 11">GT1R17</strain>
    </source>
</reference>
<keyword evidence="7 8" id="KW-0472">Membrane</keyword>
<evidence type="ECO:0000256" key="3">
    <source>
        <dbReference type="ARBA" id="ARBA00022448"/>
    </source>
</evidence>
<feature type="transmembrane region" description="Helical" evidence="8">
    <location>
        <begin position="237"/>
        <end position="256"/>
    </location>
</feature>
<dbReference type="AlphaFoldDB" id="A0A2T5MCB8"/>
<dbReference type="GO" id="GO:0005886">
    <property type="term" value="C:plasma membrane"/>
    <property type="evidence" value="ECO:0007669"/>
    <property type="project" value="UniProtKB-SubCell"/>
</dbReference>
<feature type="transmembrane region" description="Helical" evidence="8">
    <location>
        <begin position="341"/>
        <end position="358"/>
    </location>
</feature>
<evidence type="ECO:0000256" key="8">
    <source>
        <dbReference type="SAM" id="Phobius"/>
    </source>
</evidence>
<keyword evidence="11" id="KW-1185">Reference proteome</keyword>
<keyword evidence="4" id="KW-1003">Cell membrane</keyword>
<evidence type="ECO:0000256" key="6">
    <source>
        <dbReference type="ARBA" id="ARBA00022989"/>
    </source>
</evidence>
<evidence type="ECO:0000256" key="2">
    <source>
        <dbReference type="ARBA" id="ARBA00008537"/>
    </source>
</evidence>
<dbReference type="Pfam" id="PF07690">
    <property type="entry name" value="MFS_1"/>
    <property type="match status" value="1"/>
</dbReference>
<proteinExistence type="inferred from homology"/>
<dbReference type="PANTHER" id="PTHR42718">
    <property type="entry name" value="MAJOR FACILITATOR SUPERFAMILY MULTIDRUG TRANSPORTER MFSC"/>
    <property type="match status" value="1"/>
</dbReference>
<dbReference type="SUPFAM" id="SSF103473">
    <property type="entry name" value="MFS general substrate transporter"/>
    <property type="match status" value="1"/>
</dbReference>
<accession>A0A2T5MCB8</accession>
<feature type="transmembrane region" description="Helical" evidence="8">
    <location>
        <begin position="84"/>
        <end position="105"/>
    </location>
</feature>
<evidence type="ECO:0000256" key="5">
    <source>
        <dbReference type="ARBA" id="ARBA00022692"/>
    </source>
</evidence>
<dbReference type="PANTHER" id="PTHR42718:SF9">
    <property type="entry name" value="MAJOR FACILITATOR SUPERFAMILY MULTIDRUG TRANSPORTER MFSC"/>
    <property type="match status" value="1"/>
</dbReference>
<comment type="caution">
    <text evidence="10">The sequence shown here is derived from an EMBL/GenBank/DDBJ whole genome shotgun (WGS) entry which is preliminary data.</text>
</comment>
<dbReference type="NCBIfam" id="TIGR00711">
    <property type="entry name" value="efflux_EmrB"/>
    <property type="match status" value="1"/>
</dbReference>
<dbReference type="InterPro" id="IPR011701">
    <property type="entry name" value="MFS"/>
</dbReference>
<evidence type="ECO:0000313" key="11">
    <source>
        <dbReference type="Proteomes" id="UP000244248"/>
    </source>
</evidence>